<gene>
    <name evidence="4" type="ORF">FC701_07330</name>
</gene>
<dbReference type="Gene3D" id="1.10.10.60">
    <property type="entry name" value="Homeodomain-like"/>
    <property type="match status" value="1"/>
</dbReference>
<organism evidence="4 5">
    <name type="scientific">Bacillus mycoides</name>
    <dbReference type="NCBI Taxonomy" id="1405"/>
    <lineage>
        <taxon>Bacteria</taxon>
        <taxon>Bacillati</taxon>
        <taxon>Bacillota</taxon>
        <taxon>Bacilli</taxon>
        <taxon>Bacillales</taxon>
        <taxon>Bacillaceae</taxon>
        <taxon>Bacillus</taxon>
        <taxon>Bacillus cereus group</taxon>
    </lineage>
</organism>
<sequence length="203" mass="23527">MPNTIDFKQVEKNARIRDLEIENEKFKQDHNEISKNELEKAMETLVKATGKELYIGTKKSPHSKVRFVQLIQDNWNYALEVGYFTDEEILFLMRIQRFLQFKSNCIVDDIHLRGAIPMTQTQIAERLGTSKPKVSRVLKQLQEKGIVVKAVGQEIEGNNVRTNAIFINPNIMFSGERDNIEVTLKALFMKSKRLLKNFPIALF</sequence>
<dbReference type="GO" id="GO:0006355">
    <property type="term" value="P:regulation of DNA-templated transcription"/>
    <property type="evidence" value="ECO:0007669"/>
    <property type="project" value="InterPro"/>
</dbReference>
<dbReference type="InterPro" id="IPR011991">
    <property type="entry name" value="ArsR-like_HTH"/>
</dbReference>
<reference evidence="4 5" key="1">
    <citation type="journal article" date="2019" name="Environ. Microbiol.">
        <title>An active ?-lactamase is a part of an orchestrated cell wall stress resistance network of Bacillus subtilis and related rhizosphere species.</title>
        <authorList>
            <person name="Bucher T."/>
            <person name="Keren-Paz A."/>
            <person name="Hausser J."/>
            <person name="Olender T."/>
            <person name="Cytryn E."/>
            <person name="Kolodkin-Gal I."/>
        </authorList>
    </citation>
    <scope>NUCLEOTIDE SEQUENCE [LARGE SCALE GENOMIC DNA]</scope>
    <source>
        <strain evidence="4 5">I186</strain>
    </source>
</reference>
<protein>
    <submittedName>
        <fullName evidence="4">Winged helix-turn-helix domain-containing protein</fullName>
    </submittedName>
</protein>
<proteinExistence type="predicted"/>
<dbReference type="RefSeq" id="WP_137057291.1">
    <property type="nucleotide sequence ID" value="NZ_SZOD01000144.1"/>
</dbReference>
<keyword evidence="2" id="KW-0175">Coiled coil</keyword>
<feature type="coiled-coil region" evidence="2">
    <location>
        <begin position="9"/>
        <end position="36"/>
    </location>
</feature>
<dbReference type="InterPro" id="IPR036390">
    <property type="entry name" value="WH_DNA-bd_sf"/>
</dbReference>
<feature type="domain" description="HTH crp-type" evidence="3">
    <location>
        <begin position="110"/>
        <end position="159"/>
    </location>
</feature>
<dbReference type="SUPFAM" id="SSF46785">
    <property type="entry name" value="Winged helix' DNA-binding domain"/>
    <property type="match status" value="1"/>
</dbReference>
<dbReference type="AlphaFoldDB" id="A0A4U3ADV0"/>
<keyword evidence="1" id="KW-0238">DNA-binding</keyword>
<name>A0A4U3ADV0_BACMY</name>
<evidence type="ECO:0000259" key="3">
    <source>
        <dbReference type="SMART" id="SM00419"/>
    </source>
</evidence>
<accession>A0A4U3ADV0</accession>
<evidence type="ECO:0000313" key="4">
    <source>
        <dbReference type="EMBL" id="TKI86097.1"/>
    </source>
</evidence>
<dbReference type="Pfam" id="PF13545">
    <property type="entry name" value="HTH_Crp_2"/>
    <property type="match status" value="1"/>
</dbReference>
<dbReference type="EMBL" id="SZOD01000144">
    <property type="protein sequence ID" value="TKI86097.1"/>
    <property type="molecule type" value="Genomic_DNA"/>
</dbReference>
<dbReference type="InterPro" id="IPR012318">
    <property type="entry name" value="HTH_CRP"/>
</dbReference>
<dbReference type="CDD" id="cd00090">
    <property type="entry name" value="HTH_ARSR"/>
    <property type="match status" value="1"/>
</dbReference>
<dbReference type="SMART" id="SM00419">
    <property type="entry name" value="HTH_CRP"/>
    <property type="match status" value="1"/>
</dbReference>
<evidence type="ECO:0000313" key="5">
    <source>
        <dbReference type="Proteomes" id="UP000305524"/>
    </source>
</evidence>
<comment type="caution">
    <text evidence="4">The sequence shown here is derived from an EMBL/GenBank/DDBJ whole genome shotgun (WGS) entry which is preliminary data.</text>
</comment>
<dbReference type="Proteomes" id="UP000305524">
    <property type="component" value="Unassembled WGS sequence"/>
</dbReference>
<dbReference type="GO" id="GO:0003677">
    <property type="term" value="F:DNA binding"/>
    <property type="evidence" value="ECO:0007669"/>
    <property type="project" value="UniProtKB-KW"/>
</dbReference>
<dbReference type="PRINTS" id="PR00034">
    <property type="entry name" value="HTHCRP"/>
</dbReference>
<evidence type="ECO:0000256" key="1">
    <source>
        <dbReference type="ARBA" id="ARBA00023125"/>
    </source>
</evidence>
<evidence type="ECO:0000256" key="2">
    <source>
        <dbReference type="SAM" id="Coils"/>
    </source>
</evidence>